<reference evidence="1 2" key="1">
    <citation type="submission" date="2016-01" db="EMBL/GenBank/DDBJ databases">
        <authorList>
            <person name="Oliw E.H."/>
        </authorList>
    </citation>
    <scope>NUCLEOTIDE SEQUENCE [LARGE SCALE GENOMIC DNA]</scope>
    <source>
        <strain evidence="1 2">Kerr 14</strain>
    </source>
</reference>
<dbReference type="GO" id="GO:0004222">
    <property type="term" value="F:metalloendopeptidase activity"/>
    <property type="evidence" value="ECO:0007669"/>
    <property type="project" value="InterPro"/>
</dbReference>
<name>A0A1S7S1S3_AGRTU</name>
<sequence>MVRHEIGHWLVGIHHGFFCGDVKAVIHHRDGHYAQAAIELESDLRSLDLVTSYLRRRISVLYAGALAESMGTSDKVNETYAVRELEKRGAVNDHKGVRELLRVLRGIEFGPRPCTDEACNKQLKELVDELWADTKAVLEANHEVIAAATEAIVMRAEAIDKEFSMRGPIIRKIPAVAAWLESREKPSPTNSQATARNM</sequence>
<organism evidence="1 2">
    <name type="scientific">Agrobacterium tumefaciens str. Kerr 14</name>
    <dbReference type="NCBI Taxonomy" id="1183424"/>
    <lineage>
        <taxon>Bacteria</taxon>
        <taxon>Pseudomonadati</taxon>
        <taxon>Pseudomonadota</taxon>
        <taxon>Alphaproteobacteria</taxon>
        <taxon>Hyphomicrobiales</taxon>
        <taxon>Rhizobiaceae</taxon>
        <taxon>Rhizobium/Agrobacterium group</taxon>
        <taxon>Agrobacterium</taxon>
        <taxon>Agrobacterium tumefaciens complex</taxon>
    </lineage>
</organism>
<dbReference type="GO" id="GO:0004176">
    <property type="term" value="F:ATP-dependent peptidase activity"/>
    <property type="evidence" value="ECO:0007669"/>
    <property type="project" value="InterPro"/>
</dbReference>
<evidence type="ECO:0000313" key="2">
    <source>
        <dbReference type="Proteomes" id="UP000191897"/>
    </source>
</evidence>
<dbReference type="AlphaFoldDB" id="A0A1S7S1S3"/>
<gene>
    <name evidence="1" type="ORF">AGR4C_Lc70034</name>
</gene>
<dbReference type="GO" id="GO:0005524">
    <property type="term" value="F:ATP binding"/>
    <property type="evidence" value="ECO:0007669"/>
    <property type="project" value="InterPro"/>
</dbReference>
<dbReference type="Gene3D" id="1.20.58.760">
    <property type="entry name" value="Peptidase M41"/>
    <property type="match status" value="1"/>
</dbReference>
<dbReference type="EMBL" id="FBWC01000029">
    <property type="protein sequence ID" value="CUX61158.1"/>
    <property type="molecule type" value="Genomic_DNA"/>
</dbReference>
<accession>A0A1S7S1S3</accession>
<dbReference type="SUPFAM" id="SSF140990">
    <property type="entry name" value="FtsH protease domain-like"/>
    <property type="match status" value="1"/>
</dbReference>
<proteinExistence type="predicted"/>
<dbReference type="GO" id="GO:0006508">
    <property type="term" value="P:proteolysis"/>
    <property type="evidence" value="ECO:0007669"/>
    <property type="project" value="InterPro"/>
</dbReference>
<evidence type="ECO:0000313" key="1">
    <source>
        <dbReference type="EMBL" id="CUX61158.1"/>
    </source>
</evidence>
<protein>
    <submittedName>
        <fullName evidence="1">Uncharacterized protein</fullName>
    </submittedName>
</protein>
<dbReference type="InterPro" id="IPR037219">
    <property type="entry name" value="Peptidase_M41-like"/>
</dbReference>
<dbReference type="Proteomes" id="UP000191897">
    <property type="component" value="Unassembled WGS sequence"/>
</dbReference>